<comment type="caution">
    <text evidence="1">The sequence shown here is derived from an EMBL/GenBank/DDBJ whole genome shotgun (WGS) entry which is preliminary data.</text>
</comment>
<dbReference type="EMBL" id="BPLR01009522">
    <property type="protein sequence ID" value="GIY32541.1"/>
    <property type="molecule type" value="Genomic_DNA"/>
</dbReference>
<gene>
    <name evidence="1" type="ORF">CEXT_576031</name>
</gene>
<name>A0AAV4SH97_CAEEX</name>
<dbReference type="AlphaFoldDB" id="A0AAV4SH97"/>
<evidence type="ECO:0008006" key="3">
    <source>
        <dbReference type="Google" id="ProtNLM"/>
    </source>
</evidence>
<protein>
    <recommendedName>
        <fullName evidence="3">Ribosomal protein S14</fullName>
    </recommendedName>
</protein>
<dbReference type="Proteomes" id="UP001054945">
    <property type="component" value="Unassembled WGS sequence"/>
</dbReference>
<reference evidence="1 2" key="1">
    <citation type="submission" date="2021-06" db="EMBL/GenBank/DDBJ databases">
        <title>Caerostris extrusa draft genome.</title>
        <authorList>
            <person name="Kono N."/>
            <person name="Arakawa K."/>
        </authorList>
    </citation>
    <scope>NUCLEOTIDE SEQUENCE [LARGE SCALE GENOMIC DNA]</scope>
</reference>
<evidence type="ECO:0000313" key="1">
    <source>
        <dbReference type="EMBL" id="GIY32541.1"/>
    </source>
</evidence>
<proteinExistence type="predicted"/>
<organism evidence="1 2">
    <name type="scientific">Caerostris extrusa</name>
    <name type="common">Bark spider</name>
    <name type="synonym">Caerostris bankana</name>
    <dbReference type="NCBI Taxonomy" id="172846"/>
    <lineage>
        <taxon>Eukaryota</taxon>
        <taxon>Metazoa</taxon>
        <taxon>Ecdysozoa</taxon>
        <taxon>Arthropoda</taxon>
        <taxon>Chelicerata</taxon>
        <taxon>Arachnida</taxon>
        <taxon>Araneae</taxon>
        <taxon>Araneomorphae</taxon>
        <taxon>Entelegynae</taxon>
        <taxon>Araneoidea</taxon>
        <taxon>Araneidae</taxon>
        <taxon>Caerostris</taxon>
    </lineage>
</organism>
<evidence type="ECO:0000313" key="2">
    <source>
        <dbReference type="Proteomes" id="UP001054945"/>
    </source>
</evidence>
<accession>A0AAV4SH97</accession>
<keyword evidence="2" id="KW-1185">Reference proteome</keyword>
<sequence>MINLTINCSFVTILLSGPKFILLQTLLVLSETRKLLLQYTRLNNWRKRRPIRAHRQQTMRIQKDYFRNYSVHSGLRKARVDRSSCSSQALIYRGQLTSRR</sequence>